<dbReference type="GO" id="GO:0020037">
    <property type="term" value="F:heme binding"/>
    <property type="evidence" value="ECO:0007669"/>
    <property type="project" value="InterPro"/>
</dbReference>
<dbReference type="InterPro" id="IPR015984">
    <property type="entry name" value="Cyt_c_prime_subgr"/>
</dbReference>
<accession>A0A7W6JVV7</accession>
<keyword evidence="8" id="KW-0732">Signal</keyword>
<feature type="binding site" description="covalent" evidence="7">
    <location>
        <position position="149"/>
    </location>
    <ligand>
        <name>heme c</name>
        <dbReference type="ChEBI" id="CHEBI:61717"/>
    </ligand>
</feature>
<comment type="PTM">
    <text evidence="7">Binds 1 heme group per subunit.</text>
</comment>
<dbReference type="AlphaFoldDB" id="A0A7W6JVV7"/>
<name>A0A7W6JVV7_9SPHN</name>
<feature type="binding site" description="covalent" evidence="7">
    <location>
        <position position="152"/>
    </location>
    <ligand>
        <name>heme c</name>
        <dbReference type="ChEBI" id="CHEBI:61717"/>
    </ligand>
</feature>
<feature type="signal peptide" evidence="8">
    <location>
        <begin position="1"/>
        <end position="22"/>
    </location>
</feature>
<evidence type="ECO:0000256" key="7">
    <source>
        <dbReference type="PIRSR" id="PIRSR000027-2"/>
    </source>
</evidence>
<dbReference type="InterPro" id="IPR012127">
    <property type="entry name" value="Cyt_c_prime"/>
</dbReference>
<dbReference type="EMBL" id="JACIEH010000003">
    <property type="protein sequence ID" value="MBB4100529.1"/>
    <property type="molecule type" value="Genomic_DNA"/>
</dbReference>
<evidence type="ECO:0000256" key="2">
    <source>
        <dbReference type="ARBA" id="ARBA00022617"/>
    </source>
</evidence>
<evidence type="ECO:0000256" key="5">
    <source>
        <dbReference type="ARBA" id="ARBA00023004"/>
    </source>
</evidence>
<evidence type="ECO:0000256" key="1">
    <source>
        <dbReference type="ARBA" id="ARBA00022448"/>
    </source>
</evidence>
<organism evidence="9 10">
    <name type="scientific">Sphingomonas kyeonggiensis</name>
    <dbReference type="NCBI Taxonomy" id="1268553"/>
    <lineage>
        <taxon>Bacteria</taxon>
        <taxon>Pseudomonadati</taxon>
        <taxon>Pseudomonadota</taxon>
        <taxon>Alphaproteobacteria</taxon>
        <taxon>Sphingomonadales</taxon>
        <taxon>Sphingomonadaceae</taxon>
        <taxon>Sphingomonas</taxon>
    </lineage>
</organism>
<evidence type="ECO:0000313" key="10">
    <source>
        <dbReference type="Proteomes" id="UP000557392"/>
    </source>
</evidence>
<evidence type="ECO:0000256" key="8">
    <source>
        <dbReference type="SAM" id="SignalP"/>
    </source>
</evidence>
<evidence type="ECO:0000256" key="3">
    <source>
        <dbReference type="ARBA" id="ARBA00022723"/>
    </source>
</evidence>
<dbReference type="GO" id="GO:0042597">
    <property type="term" value="C:periplasmic space"/>
    <property type="evidence" value="ECO:0007669"/>
    <property type="project" value="InterPro"/>
</dbReference>
<feature type="binding site" description="axial binding residue" evidence="6">
    <location>
        <position position="153"/>
    </location>
    <ligand>
        <name>heme c</name>
        <dbReference type="ChEBI" id="CHEBI:61717"/>
    </ligand>
    <ligandPart>
        <name>Fe</name>
        <dbReference type="ChEBI" id="CHEBI:18248"/>
    </ligandPart>
</feature>
<gene>
    <name evidence="9" type="ORF">GGR46_004101</name>
</gene>
<comment type="caution">
    <text evidence="9">The sequence shown here is derived from an EMBL/GenBank/DDBJ whole genome shotgun (WGS) entry which is preliminary data.</text>
</comment>
<sequence>MRITTLALGAAAALFVSVAATAPGSHAVAARPAAADANADIIAGRKAAFLMSAALFGQIKGAIDRGDDPKTVGFAARGLANWAKAIPGMFPAGSTSPTSEALPAIWSDRANFEARAADYAAAATKLADLAKAGDKPGLAAQFGEVGKACKACHDAYRKPDDKH</sequence>
<evidence type="ECO:0000313" key="9">
    <source>
        <dbReference type="EMBL" id="MBB4100529.1"/>
    </source>
</evidence>
<dbReference type="InterPro" id="IPR002321">
    <property type="entry name" value="Cyt_c_II"/>
</dbReference>
<keyword evidence="3 6" id="KW-0479">Metal-binding</keyword>
<dbReference type="PROSITE" id="PS51009">
    <property type="entry name" value="CYTCII"/>
    <property type="match status" value="1"/>
</dbReference>
<dbReference type="PRINTS" id="PR00608">
    <property type="entry name" value="CYTCHROMECII"/>
</dbReference>
<feature type="chain" id="PRO_5031313828" evidence="8">
    <location>
        <begin position="23"/>
        <end position="163"/>
    </location>
</feature>
<keyword evidence="10" id="KW-1185">Reference proteome</keyword>
<dbReference type="Gene3D" id="1.20.120.10">
    <property type="entry name" value="Cytochrome c/b562"/>
    <property type="match status" value="1"/>
</dbReference>
<dbReference type="SUPFAM" id="SSF47175">
    <property type="entry name" value="Cytochromes"/>
    <property type="match status" value="1"/>
</dbReference>
<dbReference type="GO" id="GO:0022900">
    <property type="term" value="P:electron transport chain"/>
    <property type="evidence" value="ECO:0007669"/>
    <property type="project" value="InterPro"/>
</dbReference>
<evidence type="ECO:0000256" key="4">
    <source>
        <dbReference type="ARBA" id="ARBA00022982"/>
    </source>
</evidence>
<dbReference type="InterPro" id="IPR010980">
    <property type="entry name" value="Cyt_c/b562"/>
</dbReference>
<evidence type="ECO:0000256" key="6">
    <source>
        <dbReference type="PIRSR" id="PIRSR000027-1"/>
    </source>
</evidence>
<dbReference type="RefSeq" id="WP_183999813.1">
    <property type="nucleotide sequence ID" value="NZ_JACIEH010000003.1"/>
</dbReference>
<keyword evidence="5 6" id="KW-0408">Iron</keyword>
<keyword evidence="1" id="KW-0813">Transport</keyword>
<reference evidence="9 10" key="1">
    <citation type="submission" date="2020-08" db="EMBL/GenBank/DDBJ databases">
        <title>Genomic Encyclopedia of Type Strains, Phase IV (KMG-IV): sequencing the most valuable type-strain genomes for metagenomic binning, comparative biology and taxonomic classification.</title>
        <authorList>
            <person name="Goeker M."/>
        </authorList>
    </citation>
    <scope>NUCLEOTIDE SEQUENCE [LARGE SCALE GENOMIC DNA]</scope>
    <source>
        <strain evidence="9 10">DSM 101806</strain>
    </source>
</reference>
<proteinExistence type="predicted"/>
<dbReference type="GO" id="GO:0009055">
    <property type="term" value="F:electron transfer activity"/>
    <property type="evidence" value="ECO:0007669"/>
    <property type="project" value="InterPro"/>
</dbReference>
<protein>
    <submittedName>
        <fullName evidence="9">Cytochrome c556</fullName>
    </submittedName>
</protein>
<keyword evidence="2 7" id="KW-0349">Heme</keyword>
<dbReference type="Pfam" id="PF01322">
    <property type="entry name" value="Cytochrom_C_2"/>
    <property type="match status" value="1"/>
</dbReference>
<dbReference type="GO" id="GO:0005506">
    <property type="term" value="F:iron ion binding"/>
    <property type="evidence" value="ECO:0007669"/>
    <property type="project" value="InterPro"/>
</dbReference>
<dbReference type="PIRSF" id="PIRSF000027">
    <property type="entry name" value="Cytc_c_prime"/>
    <property type="match status" value="1"/>
</dbReference>
<keyword evidence="4" id="KW-0249">Electron transport</keyword>
<dbReference type="Proteomes" id="UP000557392">
    <property type="component" value="Unassembled WGS sequence"/>
</dbReference>